<keyword evidence="2" id="KW-0479">Metal-binding</keyword>
<dbReference type="PANTHER" id="PTHR11709:SF361">
    <property type="entry name" value="IRON TRANSPORT MULTICOPPER OXIDASE FET3"/>
    <property type="match status" value="1"/>
</dbReference>
<comment type="similarity">
    <text evidence="1">Belongs to the multicopper oxidase family.</text>
</comment>
<sequence>MAKAAVLFGLSWLAQSALAKDVHLSWNITWVNAAPNGHSRPVIGINGEWPCPQVDVDLGDRLIVDVYNGLGNQTTGIHWHGFRQYMTGTMDGSSDVTQCPLAPGSRMTYDFMANQTGTYWYHSHNMGQYPDGLRGSLIVHDPVPPIGFDDEFTLTFTDWYNEQMPTLLNIYQSEANGDAYGGREPLPNATLINDASDAKIKVEPNKTYLVHIVCLGNWPGHTWFFEGHDMTVVEVDGVYTVPYPVSDKKLRITTGQRMSVLIRTKPDISRNYAIWDTTDVNMMFFYEHRDIPAGFNPNATAWLVYDEAKELPPAPPVHNLDPSLDFIDDVEFVPLDREPLLEPVDKQIILHTGSAEINGVSRFTINGQTYRAPEVPTLYTALTADDPMDEAIYGQVNPMVVNYGEVVEIVINNHHSNLHPWHLHGHRFQVLQRSAVDGGIFNGYFTNISSSPVQRDTIMVQNNGHSVIRFRADNPDKFPNTKRN</sequence>
<dbReference type="InterPro" id="IPR033138">
    <property type="entry name" value="Cu_oxidase_CS"/>
</dbReference>
<dbReference type="GO" id="GO:0033573">
    <property type="term" value="C:high-affinity iron permease complex"/>
    <property type="evidence" value="ECO:0007669"/>
    <property type="project" value="TreeGrafter"/>
</dbReference>
<evidence type="ECO:0000256" key="4">
    <source>
        <dbReference type="ARBA" id="ARBA00023002"/>
    </source>
</evidence>
<evidence type="ECO:0000259" key="9">
    <source>
        <dbReference type="Pfam" id="PF07732"/>
    </source>
</evidence>
<dbReference type="GO" id="GO:0033215">
    <property type="term" value="P:reductive iron assimilation"/>
    <property type="evidence" value="ECO:0007669"/>
    <property type="project" value="TreeGrafter"/>
</dbReference>
<dbReference type="FunFam" id="2.60.40.420:FF:000071">
    <property type="entry name" value="Conidial pigment biosynthesis oxidase Abr1/brown 1"/>
    <property type="match status" value="1"/>
</dbReference>
<evidence type="ECO:0000313" key="11">
    <source>
        <dbReference type="Proteomes" id="UP000094569"/>
    </source>
</evidence>
<dbReference type="GO" id="GO:0010106">
    <property type="term" value="P:cellular response to iron ion starvation"/>
    <property type="evidence" value="ECO:0007669"/>
    <property type="project" value="TreeGrafter"/>
</dbReference>
<protein>
    <submittedName>
        <fullName evidence="10">Uncharacterized protein</fullName>
    </submittedName>
</protein>
<dbReference type="Pfam" id="PF00394">
    <property type="entry name" value="Cu-oxidase"/>
    <property type="match status" value="1"/>
</dbReference>
<evidence type="ECO:0000259" key="7">
    <source>
        <dbReference type="Pfam" id="PF00394"/>
    </source>
</evidence>
<dbReference type="Pfam" id="PF07731">
    <property type="entry name" value="Cu-oxidase_2"/>
    <property type="match status" value="1"/>
</dbReference>
<dbReference type="EMBL" id="JXNT01000005">
    <property type="protein sequence ID" value="ODM18974.1"/>
    <property type="molecule type" value="Genomic_DNA"/>
</dbReference>
<dbReference type="Pfam" id="PF07732">
    <property type="entry name" value="Cu-oxidase_3"/>
    <property type="match status" value="1"/>
</dbReference>
<dbReference type="PROSITE" id="PS00079">
    <property type="entry name" value="MULTICOPPER_OXIDASE1"/>
    <property type="match status" value="1"/>
</dbReference>
<dbReference type="OrthoDB" id="2121828at2759"/>
<dbReference type="VEuPathDB" id="FungiDB:SI65_05591"/>
<dbReference type="STRING" id="573508.A0A1E3BDE8"/>
<keyword evidence="3 6" id="KW-0732">Signal</keyword>
<dbReference type="SUPFAM" id="SSF49503">
    <property type="entry name" value="Cupredoxins"/>
    <property type="match status" value="3"/>
</dbReference>
<organism evidence="10 11">
    <name type="scientific">Aspergillus cristatus</name>
    <name type="common">Chinese Fuzhuan brick tea-fermentation fungus</name>
    <name type="synonym">Eurotium cristatum</name>
    <dbReference type="NCBI Taxonomy" id="573508"/>
    <lineage>
        <taxon>Eukaryota</taxon>
        <taxon>Fungi</taxon>
        <taxon>Dikarya</taxon>
        <taxon>Ascomycota</taxon>
        <taxon>Pezizomycotina</taxon>
        <taxon>Eurotiomycetes</taxon>
        <taxon>Eurotiomycetidae</taxon>
        <taxon>Eurotiales</taxon>
        <taxon>Aspergillaceae</taxon>
        <taxon>Aspergillus</taxon>
        <taxon>Aspergillus subgen. Aspergillus</taxon>
    </lineage>
</organism>
<dbReference type="InterPro" id="IPR001117">
    <property type="entry name" value="Cu-oxidase_2nd"/>
</dbReference>
<feature type="domain" description="Plastocyanin-like" evidence="7">
    <location>
        <begin position="151"/>
        <end position="308"/>
    </location>
</feature>
<dbReference type="InterPro" id="IPR045087">
    <property type="entry name" value="Cu-oxidase_fam"/>
</dbReference>
<dbReference type="InterPro" id="IPR011706">
    <property type="entry name" value="Cu-oxidase_C"/>
</dbReference>
<dbReference type="InterPro" id="IPR011707">
    <property type="entry name" value="Cu-oxidase-like_N"/>
</dbReference>
<feature type="signal peptide" evidence="6">
    <location>
        <begin position="1"/>
        <end position="19"/>
    </location>
</feature>
<reference evidence="10 11" key="1">
    <citation type="journal article" date="2016" name="BMC Genomics">
        <title>Comparative genomic and transcriptomic analyses of the Fuzhuan brick tea-fermentation fungus Aspergillus cristatus.</title>
        <authorList>
            <person name="Ge Y."/>
            <person name="Wang Y."/>
            <person name="Liu Y."/>
            <person name="Tan Y."/>
            <person name="Ren X."/>
            <person name="Zhang X."/>
            <person name="Hyde K.D."/>
            <person name="Liu Y."/>
            <person name="Liu Z."/>
        </authorList>
    </citation>
    <scope>NUCLEOTIDE SEQUENCE [LARGE SCALE GENOMIC DNA]</scope>
    <source>
        <strain evidence="10 11">GZAAS20.1005</strain>
    </source>
</reference>
<dbReference type="Gene3D" id="2.60.40.420">
    <property type="entry name" value="Cupredoxins - blue copper proteins"/>
    <property type="match status" value="3"/>
</dbReference>
<keyword evidence="5" id="KW-0186">Copper</keyword>
<comment type="caution">
    <text evidence="10">The sequence shown here is derived from an EMBL/GenBank/DDBJ whole genome shotgun (WGS) entry which is preliminary data.</text>
</comment>
<dbReference type="AlphaFoldDB" id="A0A1E3BDE8"/>
<dbReference type="InterPro" id="IPR008972">
    <property type="entry name" value="Cupredoxin"/>
</dbReference>
<evidence type="ECO:0000256" key="5">
    <source>
        <dbReference type="ARBA" id="ARBA00023008"/>
    </source>
</evidence>
<gene>
    <name evidence="10" type="ORF">SI65_05591</name>
</gene>
<name>A0A1E3BDE8_ASPCR</name>
<feature type="chain" id="PRO_5009123677" evidence="6">
    <location>
        <begin position="20"/>
        <end position="484"/>
    </location>
</feature>
<evidence type="ECO:0000256" key="2">
    <source>
        <dbReference type="ARBA" id="ARBA00022723"/>
    </source>
</evidence>
<feature type="domain" description="Plastocyanin-like" evidence="9">
    <location>
        <begin position="28"/>
        <end position="142"/>
    </location>
</feature>
<dbReference type="CDD" id="cd13877">
    <property type="entry name" value="CuRO_2_Fet3p_like"/>
    <property type="match status" value="1"/>
</dbReference>
<proteinExistence type="inferred from homology"/>
<evidence type="ECO:0000256" key="3">
    <source>
        <dbReference type="ARBA" id="ARBA00022729"/>
    </source>
</evidence>
<keyword evidence="4" id="KW-0560">Oxidoreductase</keyword>
<evidence type="ECO:0000256" key="6">
    <source>
        <dbReference type="SAM" id="SignalP"/>
    </source>
</evidence>
<dbReference type="PANTHER" id="PTHR11709">
    <property type="entry name" value="MULTI-COPPER OXIDASE"/>
    <property type="match status" value="1"/>
</dbReference>
<accession>A0A1E3BDE8</accession>
<feature type="domain" description="Plastocyanin-like" evidence="8">
    <location>
        <begin position="371"/>
        <end position="477"/>
    </location>
</feature>
<evidence type="ECO:0000313" key="10">
    <source>
        <dbReference type="EMBL" id="ODM18974.1"/>
    </source>
</evidence>
<dbReference type="GO" id="GO:0005507">
    <property type="term" value="F:copper ion binding"/>
    <property type="evidence" value="ECO:0007669"/>
    <property type="project" value="InterPro"/>
</dbReference>
<evidence type="ECO:0000259" key="8">
    <source>
        <dbReference type="Pfam" id="PF07731"/>
    </source>
</evidence>
<dbReference type="GO" id="GO:0004322">
    <property type="term" value="F:ferroxidase activity"/>
    <property type="evidence" value="ECO:0007669"/>
    <property type="project" value="TreeGrafter"/>
</dbReference>
<evidence type="ECO:0000256" key="1">
    <source>
        <dbReference type="ARBA" id="ARBA00010609"/>
    </source>
</evidence>
<keyword evidence="11" id="KW-1185">Reference proteome</keyword>
<dbReference type="InterPro" id="IPR044130">
    <property type="entry name" value="CuRO_2_Fet3-like"/>
</dbReference>
<dbReference type="Proteomes" id="UP000094569">
    <property type="component" value="Unassembled WGS sequence"/>
</dbReference>